<protein>
    <submittedName>
        <fullName evidence="4">Acyltransferase</fullName>
    </submittedName>
</protein>
<keyword evidence="2" id="KW-0472">Membrane</keyword>
<dbReference type="InterPro" id="IPR050879">
    <property type="entry name" value="Acyltransferase_3"/>
</dbReference>
<feature type="transmembrane region" description="Helical" evidence="2">
    <location>
        <begin position="205"/>
        <end position="227"/>
    </location>
</feature>
<keyword evidence="4" id="KW-0808">Transferase</keyword>
<sequence length="393" mass="43414">MSAHGKKLAWIQALRGIAALMVVMVHDRGALAGEGGAGRTVANALLPMAMGVDLFFLISGFLMVLITRDFDGSKAYAWAFTAKRIARIWPLYAMVTLLAIGVDHPGLHGLVDRSVLLPYLEGLLFVPHNPAASHLYFQMAVGVAWTLCFECYFYLVFALCMLFGRWRYGVMAGWFALTLIAIPVLRGGYNLGVATQPLVAWSRYANLAVNPIVWEFVFGMLAGWLYLSRFTIRYNAVIYSSVMLSMVVLLLGWHRIGMVNFFGPAGWGAPLTLLFFGAVLLAKKGGLVAPAWCVWLGEISYSLYLVHVYVFELVERMAVRIPTSSEMIGAVLFVARPIAAVMAAWMVFRYVEAPASARVRECLLRISWGRHAGKHSPPWPDTESSVRRVSGGP</sequence>
<evidence type="ECO:0000313" key="5">
    <source>
        <dbReference type="Proteomes" id="UP001156627"/>
    </source>
</evidence>
<feature type="transmembrane region" description="Helical" evidence="2">
    <location>
        <begin position="265"/>
        <end position="282"/>
    </location>
</feature>
<dbReference type="GO" id="GO:0016746">
    <property type="term" value="F:acyltransferase activity"/>
    <property type="evidence" value="ECO:0007669"/>
    <property type="project" value="UniProtKB-KW"/>
</dbReference>
<evidence type="ECO:0000256" key="1">
    <source>
        <dbReference type="SAM" id="MobiDB-lite"/>
    </source>
</evidence>
<evidence type="ECO:0000259" key="3">
    <source>
        <dbReference type="Pfam" id="PF01757"/>
    </source>
</evidence>
<organism evidence="4 5">
    <name type="scientific">Dyella flagellata</name>
    <dbReference type="NCBI Taxonomy" id="1867833"/>
    <lineage>
        <taxon>Bacteria</taxon>
        <taxon>Pseudomonadati</taxon>
        <taxon>Pseudomonadota</taxon>
        <taxon>Gammaproteobacteria</taxon>
        <taxon>Lysobacterales</taxon>
        <taxon>Rhodanobacteraceae</taxon>
        <taxon>Dyella</taxon>
    </lineage>
</organism>
<comment type="caution">
    <text evidence="4">The sequence shown here is derived from an EMBL/GenBank/DDBJ whole genome shotgun (WGS) entry which is preliminary data.</text>
</comment>
<dbReference type="PANTHER" id="PTHR23028:SF131">
    <property type="entry name" value="BLR2367 PROTEIN"/>
    <property type="match status" value="1"/>
</dbReference>
<gene>
    <name evidence="4" type="ORF">GCM10007898_37970</name>
</gene>
<feature type="region of interest" description="Disordered" evidence="1">
    <location>
        <begin position="372"/>
        <end position="393"/>
    </location>
</feature>
<feature type="transmembrane region" description="Helical" evidence="2">
    <location>
        <begin position="48"/>
        <end position="67"/>
    </location>
</feature>
<feature type="transmembrane region" description="Helical" evidence="2">
    <location>
        <begin position="166"/>
        <end position="185"/>
    </location>
</feature>
<evidence type="ECO:0000313" key="4">
    <source>
        <dbReference type="EMBL" id="GLQ90222.1"/>
    </source>
</evidence>
<feature type="transmembrane region" description="Helical" evidence="2">
    <location>
        <begin position="289"/>
        <end position="307"/>
    </location>
</feature>
<dbReference type="Pfam" id="PF01757">
    <property type="entry name" value="Acyl_transf_3"/>
    <property type="match status" value="1"/>
</dbReference>
<feature type="domain" description="Acyltransferase 3" evidence="3">
    <location>
        <begin position="9"/>
        <end position="322"/>
    </location>
</feature>
<dbReference type="Proteomes" id="UP001156627">
    <property type="component" value="Unassembled WGS sequence"/>
</dbReference>
<accession>A0ABQ5XFV6</accession>
<keyword evidence="2" id="KW-0812">Transmembrane</keyword>
<dbReference type="RefSeq" id="WP_284333647.1">
    <property type="nucleotide sequence ID" value="NZ_BSOA01000048.1"/>
</dbReference>
<feature type="transmembrane region" description="Helical" evidence="2">
    <location>
        <begin position="327"/>
        <end position="348"/>
    </location>
</feature>
<dbReference type="PANTHER" id="PTHR23028">
    <property type="entry name" value="ACETYLTRANSFERASE"/>
    <property type="match status" value="1"/>
</dbReference>
<name>A0ABQ5XFV6_9GAMM</name>
<keyword evidence="2" id="KW-1133">Transmembrane helix</keyword>
<feature type="transmembrane region" description="Helical" evidence="2">
    <location>
        <begin position="88"/>
        <end position="107"/>
    </location>
</feature>
<dbReference type="InterPro" id="IPR002656">
    <property type="entry name" value="Acyl_transf_3_dom"/>
</dbReference>
<reference evidence="5" key="1">
    <citation type="journal article" date="2019" name="Int. J. Syst. Evol. Microbiol.">
        <title>The Global Catalogue of Microorganisms (GCM) 10K type strain sequencing project: providing services to taxonomists for standard genome sequencing and annotation.</title>
        <authorList>
            <consortium name="The Broad Institute Genomics Platform"/>
            <consortium name="The Broad Institute Genome Sequencing Center for Infectious Disease"/>
            <person name="Wu L."/>
            <person name="Ma J."/>
        </authorList>
    </citation>
    <scope>NUCLEOTIDE SEQUENCE [LARGE SCALE GENOMIC DNA]</scope>
    <source>
        <strain evidence="5">NBRC 111981</strain>
    </source>
</reference>
<keyword evidence="4" id="KW-0012">Acyltransferase</keyword>
<dbReference type="EMBL" id="BSOA01000048">
    <property type="protein sequence ID" value="GLQ90222.1"/>
    <property type="molecule type" value="Genomic_DNA"/>
</dbReference>
<feature type="transmembrane region" description="Helical" evidence="2">
    <location>
        <begin position="135"/>
        <end position="159"/>
    </location>
</feature>
<keyword evidence="5" id="KW-1185">Reference proteome</keyword>
<feature type="transmembrane region" description="Helical" evidence="2">
    <location>
        <begin position="234"/>
        <end position="253"/>
    </location>
</feature>
<proteinExistence type="predicted"/>
<evidence type="ECO:0000256" key="2">
    <source>
        <dbReference type="SAM" id="Phobius"/>
    </source>
</evidence>